<sequence length="118" mass="13435">MAGRVAHYAGEAAQQSRVALVVIDYDDAVHWCLTLSCTQNLIYNFYGIVKFGTINKNKMLKIPKLKFGRTKTCYKLSLLKTEKISNFKRKSNKIKGINEQEDEKKIMTKNGISDSIKT</sequence>
<reference evidence="1 2" key="1">
    <citation type="journal article" date="2018" name="Sci. Rep.">
        <title>Genomic signatures of local adaptation to the degree of environmental predictability in rotifers.</title>
        <authorList>
            <person name="Franch-Gras L."/>
            <person name="Hahn C."/>
            <person name="Garcia-Roger E.M."/>
            <person name="Carmona M.J."/>
            <person name="Serra M."/>
            <person name="Gomez A."/>
        </authorList>
    </citation>
    <scope>NUCLEOTIDE SEQUENCE [LARGE SCALE GENOMIC DNA]</scope>
    <source>
        <strain evidence="1">HYR1</strain>
    </source>
</reference>
<accession>A0A3M7SDM9</accession>
<proteinExistence type="predicted"/>
<dbReference type="Proteomes" id="UP000276133">
    <property type="component" value="Unassembled WGS sequence"/>
</dbReference>
<comment type="caution">
    <text evidence="1">The sequence shown here is derived from an EMBL/GenBank/DDBJ whole genome shotgun (WGS) entry which is preliminary data.</text>
</comment>
<dbReference type="AlphaFoldDB" id="A0A3M7SDM9"/>
<gene>
    <name evidence="1" type="ORF">BpHYR1_021114</name>
</gene>
<evidence type="ECO:0000313" key="2">
    <source>
        <dbReference type="Proteomes" id="UP000276133"/>
    </source>
</evidence>
<keyword evidence="2" id="KW-1185">Reference proteome</keyword>
<evidence type="ECO:0000313" key="1">
    <source>
        <dbReference type="EMBL" id="RNA33891.1"/>
    </source>
</evidence>
<protein>
    <submittedName>
        <fullName evidence="1">Uncharacterized protein</fullName>
    </submittedName>
</protein>
<name>A0A3M7SDM9_BRAPC</name>
<dbReference type="EMBL" id="REGN01001561">
    <property type="protein sequence ID" value="RNA33891.1"/>
    <property type="molecule type" value="Genomic_DNA"/>
</dbReference>
<organism evidence="1 2">
    <name type="scientific">Brachionus plicatilis</name>
    <name type="common">Marine rotifer</name>
    <name type="synonym">Brachionus muelleri</name>
    <dbReference type="NCBI Taxonomy" id="10195"/>
    <lineage>
        <taxon>Eukaryota</taxon>
        <taxon>Metazoa</taxon>
        <taxon>Spiralia</taxon>
        <taxon>Gnathifera</taxon>
        <taxon>Rotifera</taxon>
        <taxon>Eurotatoria</taxon>
        <taxon>Monogononta</taxon>
        <taxon>Pseudotrocha</taxon>
        <taxon>Ploima</taxon>
        <taxon>Brachionidae</taxon>
        <taxon>Brachionus</taxon>
    </lineage>
</organism>